<dbReference type="EMBL" id="JACGWS010000011">
    <property type="protein sequence ID" value="MBC8756438.1"/>
    <property type="molecule type" value="Genomic_DNA"/>
</dbReference>
<dbReference type="Proteomes" id="UP000619238">
    <property type="component" value="Unassembled WGS sequence"/>
</dbReference>
<evidence type="ECO:0000313" key="1">
    <source>
        <dbReference type="EMBL" id="MBC8756438.1"/>
    </source>
</evidence>
<accession>A0ABR7QD33</accession>
<organism evidence="1 2">
    <name type="scientific">Kordia aestuariivivens</name>
    <dbReference type="NCBI Taxonomy" id="2759037"/>
    <lineage>
        <taxon>Bacteria</taxon>
        <taxon>Pseudomonadati</taxon>
        <taxon>Bacteroidota</taxon>
        <taxon>Flavobacteriia</taxon>
        <taxon>Flavobacteriales</taxon>
        <taxon>Flavobacteriaceae</taxon>
        <taxon>Kordia</taxon>
    </lineage>
</organism>
<protein>
    <recommendedName>
        <fullName evidence="3">Bacteriocin</fullName>
    </recommendedName>
</protein>
<evidence type="ECO:0000313" key="2">
    <source>
        <dbReference type="Proteomes" id="UP000619238"/>
    </source>
</evidence>
<dbReference type="RefSeq" id="WP_187563474.1">
    <property type="nucleotide sequence ID" value="NZ_JACGWS010000011.1"/>
</dbReference>
<proteinExistence type="predicted"/>
<gene>
    <name evidence="1" type="ORF">H2O64_17320</name>
</gene>
<name>A0ABR7QD33_9FLAO</name>
<evidence type="ECO:0008006" key="3">
    <source>
        <dbReference type="Google" id="ProtNLM"/>
    </source>
</evidence>
<keyword evidence="2" id="KW-1185">Reference proteome</keyword>
<sequence>MKKRAFKKISLQKTLISSLQATAKSGQLFGGFGTGGTSPKCGTSELESCHGSCNQGTM</sequence>
<reference evidence="1 2" key="1">
    <citation type="submission" date="2020-07" db="EMBL/GenBank/DDBJ databases">
        <title>Description of Kordia aestuariivivens sp. nov., isolated from a tidal flat.</title>
        <authorList>
            <person name="Park S."/>
            <person name="Yoon J.-H."/>
        </authorList>
    </citation>
    <scope>NUCLEOTIDE SEQUENCE [LARGE SCALE GENOMIC DNA]</scope>
    <source>
        <strain evidence="1 2">YSTF-M3</strain>
    </source>
</reference>
<comment type="caution">
    <text evidence="1">The sequence shown here is derived from an EMBL/GenBank/DDBJ whole genome shotgun (WGS) entry which is preliminary data.</text>
</comment>